<organism evidence="3 4">
    <name type="scientific">candidate division TM6 bacterium JCVI TM6SC1</name>
    <dbReference type="NCBI Taxonomy" id="1306947"/>
    <lineage>
        <taxon>Bacteria</taxon>
        <taxon>Candidatus Babelota</taxon>
        <taxon>Vermiphilus</taxon>
    </lineage>
</organism>
<keyword evidence="1" id="KW-0812">Transmembrane</keyword>
<feature type="transmembrane region" description="Helical" evidence="1">
    <location>
        <begin position="124"/>
        <end position="147"/>
    </location>
</feature>
<feature type="transmembrane region" description="Helical" evidence="1">
    <location>
        <begin position="159"/>
        <end position="184"/>
    </location>
</feature>
<comment type="caution">
    <text evidence="3">The sequence shown here is derived from an EMBL/GenBank/DDBJ whole genome shotgun (WGS) entry which is preliminary data.</text>
</comment>
<name>A0A0D2I2K6_9BACT</name>
<dbReference type="Proteomes" id="UP000032214">
    <property type="component" value="Unassembled WGS sequence"/>
</dbReference>
<feature type="transmembrane region" description="Helical" evidence="1">
    <location>
        <begin position="204"/>
        <end position="225"/>
    </location>
</feature>
<reference evidence="3 4" key="1">
    <citation type="journal article" date="2013" name="Proc. Natl. Acad. Sci. U.S.A.">
        <title>Candidate phylum TM6 genome recovered from a hospital sink biofilm provides genomic insights into this uncultivated phylum.</title>
        <authorList>
            <person name="McLean J.S."/>
            <person name="Lombardo M.J."/>
            <person name="Badger J.H."/>
            <person name="Edlund A."/>
            <person name="Novotny M."/>
            <person name="Yee-Greenbaum J."/>
            <person name="Vyahhi N."/>
            <person name="Hall A.P."/>
            <person name="Yang Y."/>
            <person name="Dupont C.L."/>
            <person name="Ziegler M.G."/>
            <person name="Chitsaz H."/>
            <person name="Allen A.E."/>
            <person name="Yooseph S."/>
            <person name="Tesler G."/>
            <person name="Pevzner P.A."/>
            <person name="Friedman R.M."/>
            <person name="Nealson K.H."/>
            <person name="Venter J.C."/>
            <person name="Lasken R.S."/>
        </authorList>
    </citation>
    <scope>NUCLEOTIDE SEQUENCE [LARGE SCALE GENOMIC DNA]</scope>
    <source>
        <strain evidence="3 4">TM6SC1</strain>
    </source>
</reference>
<accession>A0A0D2I2K6</accession>
<evidence type="ECO:0000256" key="1">
    <source>
        <dbReference type="SAM" id="Phobius"/>
    </source>
</evidence>
<evidence type="ECO:0000313" key="3">
    <source>
        <dbReference type="EMBL" id="KIX85435.1"/>
    </source>
</evidence>
<sequence>MLARFILSALCTLTTLSYCAEADIKNTGIENIYTCWDKNSSCMPVTISIKSMSVQELKQYLNNNKIGNLHLSLECTPLCISITNNTKELCQIDSKDINIPLLDAQAIAYAIGPTYTGYKRAAKIVGGVITGLGIFIGISWGAGILLAEAAAATISTVGYPLFSLAALGVDVMASPTLTLLSGTLPPVGLRDNIVTVSNFSSGGMPSLVAGSLIAGITAPILTYGINKIIDSRREYVCQKILGCLNEKLFTQSHVIEPESTVNLLVFVNRANYPSTFQATLHEVSGPYGQYTVSIQDIVPTNRITFST</sequence>
<feature type="chain" id="PRO_5002260175" evidence="2">
    <location>
        <begin position="23"/>
        <end position="307"/>
    </location>
</feature>
<protein>
    <submittedName>
        <fullName evidence="3">Uncharacterized protein</fullName>
    </submittedName>
</protein>
<keyword evidence="4" id="KW-1185">Reference proteome</keyword>
<keyword evidence="1" id="KW-1133">Transmembrane helix</keyword>
<evidence type="ECO:0000313" key="4">
    <source>
        <dbReference type="Proteomes" id="UP000032214"/>
    </source>
</evidence>
<keyword evidence="1" id="KW-0472">Membrane</keyword>
<evidence type="ECO:0000256" key="2">
    <source>
        <dbReference type="SAM" id="SignalP"/>
    </source>
</evidence>
<gene>
    <name evidence="3" type="ORF">J120_00430</name>
</gene>
<feature type="signal peptide" evidence="2">
    <location>
        <begin position="1"/>
        <end position="22"/>
    </location>
</feature>
<dbReference type="EMBL" id="ARQD01000001">
    <property type="protein sequence ID" value="KIX85435.1"/>
    <property type="molecule type" value="Genomic_DNA"/>
</dbReference>
<dbReference type="AlphaFoldDB" id="A0A0D2I2K6"/>
<keyword evidence="2" id="KW-0732">Signal</keyword>
<proteinExistence type="predicted"/>